<sequence>MMQFLKGFLASLTNPRFAPTAFKVALVIGTLLLVLNHGRALIDGQMSRDRWISAMLTYCVPYFVSIHGQYTSAAQRSRR</sequence>
<dbReference type="Proteomes" id="UP000646053">
    <property type="component" value="Unassembled WGS sequence"/>
</dbReference>
<name>A0A8J8CJR0_9CYAN</name>
<comment type="caution">
    <text evidence="1">The sequence shown here is derived from an EMBL/GenBank/DDBJ whole genome shotgun (WGS) entry which is preliminary data.</text>
</comment>
<keyword evidence="2" id="KW-1185">Reference proteome</keyword>
<reference evidence="1" key="1">
    <citation type="submission" date="2019-12" db="EMBL/GenBank/DDBJ databases">
        <title>High-Quality draft genome sequences of three cyanobacteria isolated from the limestone walls of the Old Cathedral of Coimbra.</title>
        <authorList>
            <person name="Tiago I."/>
            <person name="Soares F."/>
            <person name="Portugal A."/>
        </authorList>
    </citation>
    <scope>NUCLEOTIDE SEQUENCE</scope>
    <source>
        <strain evidence="1">A</strain>
    </source>
</reference>
<evidence type="ECO:0000313" key="2">
    <source>
        <dbReference type="Proteomes" id="UP000646053"/>
    </source>
</evidence>
<evidence type="ECO:0000313" key="1">
    <source>
        <dbReference type="EMBL" id="NDJ15785.1"/>
    </source>
</evidence>
<dbReference type="InterPro" id="IPR047700">
    <property type="entry name" value="NrtS-like"/>
</dbReference>
<protein>
    <submittedName>
        <fullName evidence="1">Uncharacterized protein</fullName>
    </submittedName>
</protein>
<dbReference type="AlphaFoldDB" id="A0A8J8CJR0"/>
<proteinExistence type="predicted"/>
<dbReference type="RefSeq" id="WP_162421196.1">
    <property type="nucleotide sequence ID" value="NZ_WVIE01000001.1"/>
</dbReference>
<gene>
    <name evidence="1" type="ORF">GS601_00525</name>
</gene>
<dbReference type="EMBL" id="WVIE01000001">
    <property type="protein sequence ID" value="NDJ15785.1"/>
    <property type="molecule type" value="Genomic_DNA"/>
</dbReference>
<organism evidence="1 2">
    <name type="scientific">Myxacorys almedinensis A</name>
    <dbReference type="NCBI Taxonomy" id="2690445"/>
    <lineage>
        <taxon>Bacteria</taxon>
        <taxon>Bacillati</taxon>
        <taxon>Cyanobacteriota</taxon>
        <taxon>Cyanophyceae</taxon>
        <taxon>Leptolyngbyales</taxon>
        <taxon>Leptolyngbyaceae</taxon>
        <taxon>Myxacorys</taxon>
        <taxon>Myxacorys almedinensis</taxon>
    </lineage>
</organism>
<accession>A0A8J8CJR0</accession>
<dbReference type="NCBIfam" id="NF038050">
    <property type="entry name" value="NrtS"/>
    <property type="match status" value="1"/>
</dbReference>